<dbReference type="Proteomes" id="UP001213799">
    <property type="component" value="Unassembled WGS sequence"/>
</dbReference>
<organism evidence="2 3">
    <name type="scientific">Penicillium hordei</name>
    <dbReference type="NCBI Taxonomy" id="40994"/>
    <lineage>
        <taxon>Eukaryota</taxon>
        <taxon>Fungi</taxon>
        <taxon>Dikarya</taxon>
        <taxon>Ascomycota</taxon>
        <taxon>Pezizomycotina</taxon>
        <taxon>Eurotiomycetes</taxon>
        <taxon>Eurotiomycetidae</taxon>
        <taxon>Eurotiales</taxon>
        <taxon>Aspergillaceae</taxon>
        <taxon>Penicillium</taxon>
    </lineage>
</organism>
<dbReference type="AlphaFoldDB" id="A0AAD6E0Y3"/>
<gene>
    <name evidence="2" type="ORF">N7537_008697</name>
</gene>
<evidence type="ECO:0000313" key="3">
    <source>
        <dbReference type="Proteomes" id="UP001213799"/>
    </source>
</evidence>
<comment type="caution">
    <text evidence="2">The sequence shown here is derived from an EMBL/GenBank/DDBJ whole genome shotgun (WGS) entry which is preliminary data.</text>
</comment>
<evidence type="ECO:0000313" key="2">
    <source>
        <dbReference type="EMBL" id="KAJ5598613.1"/>
    </source>
</evidence>
<keyword evidence="1" id="KW-0732">Signal</keyword>
<keyword evidence="3" id="KW-1185">Reference proteome</keyword>
<feature type="signal peptide" evidence="1">
    <location>
        <begin position="1"/>
        <end position="17"/>
    </location>
</feature>
<dbReference type="RefSeq" id="XP_056751827.1">
    <property type="nucleotide sequence ID" value="XM_056899751.1"/>
</dbReference>
<accession>A0AAD6E0Y3</accession>
<reference evidence="2" key="2">
    <citation type="submission" date="2023-01" db="EMBL/GenBank/DDBJ databases">
        <authorList>
            <person name="Petersen C."/>
        </authorList>
    </citation>
    <scope>NUCLEOTIDE SEQUENCE</scope>
    <source>
        <strain evidence="2">IBT 12815</strain>
    </source>
</reference>
<reference evidence="2" key="1">
    <citation type="journal article" date="2023" name="IMA Fungus">
        <title>Comparative genomic study of the Penicillium genus elucidates a diverse pangenome and 15 lateral gene transfer events.</title>
        <authorList>
            <person name="Petersen C."/>
            <person name="Sorensen T."/>
            <person name="Nielsen M.R."/>
            <person name="Sondergaard T.E."/>
            <person name="Sorensen J.L."/>
            <person name="Fitzpatrick D.A."/>
            <person name="Frisvad J.C."/>
            <person name="Nielsen K.L."/>
        </authorList>
    </citation>
    <scope>NUCLEOTIDE SEQUENCE</scope>
    <source>
        <strain evidence="2">IBT 12815</strain>
    </source>
</reference>
<protein>
    <submittedName>
        <fullName evidence="2">Uncharacterized protein</fullName>
    </submittedName>
</protein>
<dbReference type="GeneID" id="81589993"/>
<dbReference type="EMBL" id="JAQJAE010000004">
    <property type="protein sequence ID" value="KAJ5598613.1"/>
    <property type="molecule type" value="Genomic_DNA"/>
</dbReference>
<name>A0AAD6E0Y3_9EURO</name>
<sequence>MKVSTILTAAFASAASAAQYGIYAVGSEASVVLFPNDPTVKVHQWAGESKWRGDLGNPSTTFQSIPSDNYISCVGNVCEATKLPTSFIVELHGEPNPEFDTWAHNYTIREEGTNLVWTIVGDHLECSEPVVSDNQLFRFSES</sequence>
<feature type="chain" id="PRO_5042272726" evidence="1">
    <location>
        <begin position="18"/>
        <end position="142"/>
    </location>
</feature>
<proteinExistence type="predicted"/>
<evidence type="ECO:0000256" key="1">
    <source>
        <dbReference type="SAM" id="SignalP"/>
    </source>
</evidence>